<feature type="domain" description="LysM" evidence="2">
    <location>
        <begin position="51"/>
        <end position="95"/>
    </location>
</feature>
<dbReference type="Gene3D" id="2.70.70.10">
    <property type="entry name" value="Glucose Permease (Domain IIA)"/>
    <property type="match status" value="1"/>
</dbReference>
<dbReference type="RefSeq" id="WP_149485826.1">
    <property type="nucleotide sequence ID" value="NZ_CP036150.1"/>
</dbReference>
<name>A0A5C1QMF1_9SPIO</name>
<dbReference type="CDD" id="cd00118">
    <property type="entry name" value="LysM"/>
    <property type="match status" value="2"/>
</dbReference>
<dbReference type="PANTHER" id="PTHR21666:SF270">
    <property type="entry name" value="MUREIN HYDROLASE ACTIVATOR ENVC"/>
    <property type="match status" value="1"/>
</dbReference>
<organism evidence="3 4">
    <name type="scientific">Oceanispirochaeta crateris</name>
    <dbReference type="NCBI Taxonomy" id="2518645"/>
    <lineage>
        <taxon>Bacteria</taxon>
        <taxon>Pseudomonadati</taxon>
        <taxon>Spirochaetota</taxon>
        <taxon>Spirochaetia</taxon>
        <taxon>Spirochaetales</taxon>
        <taxon>Spirochaetaceae</taxon>
        <taxon>Oceanispirochaeta</taxon>
    </lineage>
</organism>
<evidence type="ECO:0000256" key="1">
    <source>
        <dbReference type="SAM" id="Phobius"/>
    </source>
</evidence>
<dbReference type="Pfam" id="PF01476">
    <property type="entry name" value="LysM"/>
    <property type="match status" value="2"/>
</dbReference>
<dbReference type="EMBL" id="CP036150">
    <property type="protein sequence ID" value="QEN07746.1"/>
    <property type="molecule type" value="Genomic_DNA"/>
</dbReference>
<dbReference type="SUPFAM" id="SSF54106">
    <property type="entry name" value="LysM domain"/>
    <property type="match status" value="1"/>
</dbReference>
<evidence type="ECO:0000313" key="3">
    <source>
        <dbReference type="EMBL" id="QEN07746.1"/>
    </source>
</evidence>
<protein>
    <submittedName>
        <fullName evidence="3">LysM peptidoglycan-binding domain-containing protein</fullName>
    </submittedName>
</protein>
<keyword evidence="4" id="KW-1185">Reference proteome</keyword>
<dbReference type="PROSITE" id="PS51782">
    <property type="entry name" value="LYSM"/>
    <property type="match status" value="2"/>
</dbReference>
<evidence type="ECO:0000259" key="2">
    <source>
        <dbReference type="PROSITE" id="PS51782"/>
    </source>
</evidence>
<dbReference type="InterPro" id="IPR018392">
    <property type="entry name" value="LysM"/>
</dbReference>
<dbReference type="CDD" id="cd12797">
    <property type="entry name" value="M23_peptidase"/>
    <property type="match status" value="1"/>
</dbReference>
<keyword evidence="1" id="KW-0812">Transmembrane</keyword>
<dbReference type="OrthoDB" id="308800at2"/>
<proteinExistence type="predicted"/>
<evidence type="ECO:0000313" key="4">
    <source>
        <dbReference type="Proteomes" id="UP000324209"/>
    </source>
</evidence>
<feature type="domain" description="LysM" evidence="2">
    <location>
        <begin position="110"/>
        <end position="154"/>
    </location>
</feature>
<dbReference type="InterPro" id="IPR050570">
    <property type="entry name" value="Cell_wall_metabolism_enzyme"/>
</dbReference>
<keyword evidence="1" id="KW-1133">Transmembrane helix</keyword>
<accession>A0A5C1QMF1</accession>
<dbReference type="GO" id="GO:0004222">
    <property type="term" value="F:metalloendopeptidase activity"/>
    <property type="evidence" value="ECO:0007669"/>
    <property type="project" value="TreeGrafter"/>
</dbReference>
<dbReference type="SUPFAM" id="SSF51261">
    <property type="entry name" value="Duplicated hybrid motif"/>
    <property type="match status" value="1"/>
</dbReference>
<dbReference type="Proteomes" id="UP000324209">
    <property type="component" value="Chromosome"/>
</dbReference>
<dbReference type="InterPro" id="IPR011055">
    <property type="entry name" value="Dup_hybrid_motif"/>
</dbReference>
<reference evidence="3 4" key="1">
    <citation type="submission" date="2019-02" db="EMBL/GenBank/DDBJ databases">
        <title>Complete Genome Sequence and Methylome Analysis of free living Spirochaetas.</title>
        <authorList>
            <person name="Fomenkov A."/>
            <person name="Dubinina G."/>
            <person name="Leshcheva N."/>
            <person name="Mikheeva N."/>
            <person name="Grabovich M."/>
            <person name="Vincze T."/>
            <person name="Roberts R.J."/>
        </authorList>
    </citation>
    <scope>NUCLEOTIDE SEQUENCE [LARGE SCALE GENOMIC DNA]</scope>
    <source>
        <strain evidence="3 4">K2</strain>
    </source>
</reference>
<dbReference type="KEGG" id="ock:EXM22_06985"/>
<feature type="transmembrane region" description="Helical" evidence="1">
    <location>
        <begin position="29"/>
        <end position="48"/>
    </location>
</feature>
<dbReference type="PANTHER" id="PTHR21666">
    <property type="entry name" value="PEPTIDASE-RELATED"/>
    <property type="match status" value="1"/>
</dbReference>
<dbReference type="Gene3D" id="3.10.350.10">
    <property type="entry name" value="LysM domain"/>
    <property type="match status" value="2"/>
</dbReference>
<dbReference type="AlphaFoldDB" id="A0A5C1QMF1"/>
<dbReference type="InterPro" id="IPR036779">
    <property type="entry name" value="LysM_dom_sf"/>
</dbReference>
<sequence>MKSISGDVFLIKNVQFIPHIAELEGMQNFRTRIISIIIFLILSISIYAQPLSHTLQQGETLYSLSRKYGVTVDEIMNANSINSPENLSVGSQLIIPGSNSGNSNENSETSQYIVQKGDTFYRIARNHGLSVNELFELNDFNGNRILKPGESVIVSNSAKTTVTTPAAESKVPQVSTSFSDNLVWPVEGVKQSLTGKLRGVKIEAPEASLVKSIASGSVVWTGPYRGFGQVILIDVNGYIYLYGGNEDVFVNVGEYVQAGSRIGRLGHSGLATRTVSMYFSVFKDGIPVSVVSAPRG</sequence>
<dbReference type="SMART" id="SM00257">
    <property type="entry name" value="LysM"/>
    <property type="match status" value="2"/>
</dbReference>
<keyword evidence="1" id="KW-0472">Membrane</keyword>
<dbReference type="Pfam" id="PF01551">
    <property type="entry name" value="Peptidase_M23"/>
    <property type="match status" value="1"/>
</dbReference>
<gene>
    <name evidence="3" type="ORF">EXM22_06985</name>
</gene>
<dbReference type="InterPro" id="IPR016047">
    <property type="entry name" value="M23ase_b-sheet_dom"/>
</dbReference>